<feature type="transmembrane region" description="Helical" evidence="2">
    <location>
        <begin position="86"/>
        <end position="108"/>
    </location>
</feature>
<keyword evidence="2" id="KW-0812">Transmembrane</keyword>
<reference evidence="3" key="1">
    <citation type="journal article" date="2020" name="New Phytol.">
        <title>Comparative genomics reveals dynamic genome evolution in host specialist ectomycorrhizal fungi.</title>
        <authorList>
            <person name="Lofgren L.A."/>
            <person name="Nguyen N.H."/>
            <person name="Vilgalys R."/>
            <person name="Ruytinx J."/>
            <person name="Liao H.L."/>
            <person name="Branco S."/>
            <person name="Kuo A."/>
            <person name="LaButti K."/>
            <person name="Lipzen A."/>
            <person name="Andreopoulos W."/>
            <person name="Pangilinan J."/>
            <person name="Riley R."/>
            <person name="Hundley H."/>
            <person name="Na H."/>
            <person name="Barry K."/>
            <person name="Grigoriev I.V."/>
            <person name="Stajich J.E."/>
            <person name="Kennedy P.G."/>
        </authorList>
    </citation>
    <scope>NUCLEOTIDE SEQUENCE</scope>
    <source>
        <strain evidence="3">FC423</strain>
    </source>
</reference>
<dbReference type="InterPro" id="IPR010998">
    <property type="entry name" value="Integrase_recombinase_N"/>
</dbReference>
<dbReference type="GeneID" id="64693393"/>
<dbReference type="Proteomes" id="UP000823399">
    <property type="component" value="Unassembled WGS sequence"/>
</dbReference>
<sequence>MKETYGANLLVFQVFCDTYRISEENRCPISPGLLLTFLSSCASTYSGSSLANYATGLKVWHLLHGQPWLIDAKELSPYLKSLITSIPAHAIINCFHTHFLIFIFIFFIEHLKAIDILFCLNLLRLFCLYKIIVSSKCFICLILSELP</sequence>
<dbReference type="RefSeq" id="XP_041294943.1">
    <property type="nucleotide sequence ID" value="XM_041431134.1"/>
</dbReference>
<dbReference type="Gene3D" id="1.10.150.130">
    <property type="match status" value="1"/>
</dbReference>
<dbReference type="GO" id="GO:0003677">
    <property type="term" value="F:DNA binding"/>
    <property type="evidence" value="ECO:0007669"/>
    <property type="project" value="UniProtKB-KW"/>
</dbReference>
<evidence type="ECO:0000313" key="4">
    <source>
        <dbReference type="Proteomes" id="UP000823399"/>
    </source>
</evidence>
<gene>
    <name evidence="3" type="ORF">F5147DRAFT_573072</name>
</gene>
<dbReference type="AlphaFoldDB" id="A0A9P7JWF7"/>
<keyword evidence="2" id="KW-1133">Transmembrane helix</keyword>
<dbReference type="SUPFAM" id="SSF47823">
    <property type="entry name" value="lambda integrase-like, N-terminal domain"/>
    <property type="match status" value="1"/>
</dbReference>
<evidence type="ECO:0000256" key="1">
    <source>
        <dbReference type="ARBA" id="ARBA00023125"/>
    </source>
</evidence>
<dbReference type="OrthoDB" id="2682516at2759"/>
<protein>
    <submittedName>
        <fullName evidence="3">Uncharacterized protein</fullName>
    </submittedName>
</protein>
<keyword evidence="1" id="KW-0238">DNA-binding</keyword>
<proteinExistence type="predicted"/>
<name>A0A9P7JWF7_9AGAM</name>
<evidence type="ECO:0000313" key="3">
    <source>
        <dbReference type="EMBL" id="KAG2111724.1"/>
    </source>
</evidence>
<keyword evidence="4" id="KW-1185">Reference proteome</keyword>
<dbReference type="EMBL" id="JABBWM010000017">
    <property type="protein sequence ID" value="KAG2111724.1"/>
    <property type="molecule type" value="Genomic_DNA"/>
</dbReference>
<evidence type="ECO:0000256" key="2">
    <source>
        <dbReference type="SAM" id="Phobius"/>
    </source>
</evidence>
<accession>A0A9P7JWF7</accession>
<keyword evidence="2" id="KW-0472">Membrane</keyword>
<feature type="transmembrane region" description="Helical" evidence="2">
    <location>
        <begin position="120"/>
        <end position="144"/>
    </location>
</feature>
<organism evidence="3 4">
    <name type="scientific">Suillus discolor</name>
    <dbReference type="NCBI Taxonomy" id="1912936"/>
    <lineage>
        <taxon>Eukaryota</taxon>
        <taxon>Fungi</taxon>
        <taxon>Dikarya</taxon>
        <taxon>Basidiomycota</taxon>
        <taxon>Agaricomycotina</taxon>
        <taxon>Agaricomycetes</taxon>
        <taxon>Agaricomycetidae</taxon>
        <taxon>Boletales</taxon>
        <taxon>Suillineae</taxon>
        <taxon>Suillaceae</taxon>
        <taxon>Suillus</taxon>
    </lineage>
</organism>
<comment type="caution">
    <text evidence="3">The sequence shown here is derived from an EMBL/GenBank/DDBJ whole genome shotgun (WGS) entry which is preliminary data.</text>
</comment>